<dbReference type="PROSITE" id="PS51720">
    <property type="entry name" value="G_AIG1"/>
    <property type="match status" value="1"/>
</dbReference>
<dbReference type="InterPro" id="IPR045058">
    <property type="entry name" value="GIMA/IAN/Toc"/>
</dbReference>
<proteinExistence type="inferred from homology"/>
<evidence type="ECO:0000256" key="1">
    <source>
        <dbReference type="ARBA" id="ARBA00008535"/>
    </source>
</evidence>
<accession>A0A3B4T6U6</accession>
<name>A0A3B4T6U6_SERDU</name>
<evidence type="ECO:0000313" key="5">
    <source>
        <dbReference type="Ensembl" id="ENSSDUP00000001846.1"/>
    </source>
</evidence>
<dbReference type="Ensembl" id="ENSSDUT00000001908.1">
    <property type="protein sequence ID" value="ENSSDUP00000001846.1"/>
    <property type="gene ID" value="ENSSDUG00000001451.1"/>
</dbReference>
<keyword evidence="6" id="KW-1185">Reference proteome</keyword>
<dbReference type="PANTHER" id="PTHR10903:SF62">
    <property type="entry name" value="GTPASE IMAP FAMILY MEMBER 4-LIKE-RELATED"/>
    <property type="match status" value="1"/>
</dbReference>
<organism evidence="5 6">
    <name type="scientific">Seriola dumerili</name>
    <name type="common">Greater amberjack</name>
    <name type="synonym">Caranx dumerili</name>
    <dbReference type="NCBI Taxonomy" id="41447"/>
    <lineage>
        <taxon>Eukaryota</taxon>
        <taxon>Metazoa</taxon>
        <taxon>Chordata</taxon>
        <taxon>Craniata</taxon>
        <taxon>Vertebrata</taxon>
        <taxon>Euteleostomi</taxon>
        <taxon>Actinopterygii</taxon>
        <taxon>Neopterygii</taxon>
        <taxon>Teleostei</taxon>
        <taxon>Neoteleostei</taxon>
        <taxon>Acanthomorphata</taxon>
        <taxon>Carangaria</taxon>
        <taxon>Carangiformes</taxon>
        <taxon>Carangidae</taxon>
        <taxon>Seriola</taxon>
    </lineage>
</organism>
<evidence type="ECO:0000259" key="4">
    <source>
        <dbReference type="PROSITE" id="PS51720"/>
    </source>
</evidence>
<dbReference type="Pfam" id="PF04548">
    <property type="entry name" value="AIG1"/>
    <property type="match status" value="1"/>
</dbReference>
<dbReference type="InterPro" id="IPR027417">
    <property type="entry name" value="P-loop_NTPase"/>
</dbReference>
<evidence type="ECO:0000256" key="3">
    <source>
        <dbReference type="ARBA" id="ARBA00023134"/>
    </source>
</evidence>
<keyword evidence="3" id="KW-0342">GTP-binding</keyword>
<evidence type="ECO:0000256" key="2">
    <source>
        <dbReference type="ARBA" id="ARBA00022741"/>
    </source>
</evidence>
<dbReference type="SUPFAM" id="SSF52540">
    <property type="entry name" value="P-loop containing nucleoside triphosphate hydrolases"/>
    <property type="match status" value="1"/>
</dbReference>
<dbReference type="PANTHER" id="PTHR10903">
    <property type="entry name" value="GTPASE, IMAP FAMILY MEMBER-RELATED"/>
    <property type="match status" value="1"/>
</dbReference>
<dbReference type="GeneTree" id="ENSGT01150000286992"/>
<dbReference type="GO" id="GO:0005525">
    <property type="term" value="F:GTP binding"/>
    <property type="evidence" value="ECO:0007669"/>
    <property type="project" value="UniProtKB-KW"/>
</dbReference>
<reference evidence="5" key="1">
    <citation type="submission" date="2025-08" db="UniProtKB">
        <authorList>
            <consortium name="Ensembl"/>
        </authorList>
    </citation>
    <scope>IDENTIFICATION</scope>
</reference>
<evidence type="ECO:0000313" key="6">
    <source>
        <dbReference type="Proteomes" id="UP000261420"/>
    </source>
</evidence>
<feature type="domain" description="AIG1-type G" evidence="4">
    <location>
        <begin position="2"/>
        <end position="195"/>
    </location>
</feature>
<dbReference type="Gene3D" id="3.40.50.300">
    <property type="entry name" value="P-loop containing nucleotide triphosphate hydrolases"/>
    <property type="match status" value="1"/>
</dbReference>
<dbReference type="AlphaFoldDB" id="A0A3B4T6U6"/>
<sequence length="261" mass="29493">MQEACDRLLQGISTKNTTPSEDLEYLMGAAAAQDTAKEANAGDPGDETRSVNGRSINLIDTPGFFDANRSEEDMKPEILSCITECAPGPHAFLIVLKVEKFSEQEQDVIRKILQYFSEDALKYAVIVFTHGDQLPKGKTIQEFVSQNKNLSDLNKQQKNYRSNQSQVEDLLNTIDKLVMENNGGYYTNKMLQTVEEEINIEASKIKLSSGHLSQEEVRQQAKTIVHQQAVIKLHIKYDLCFTASNTDNVYFYKILFLILPF</sequence>
<dbReference type="Proteomes" id="UP000261420">
    <property type="component" value="Unplaced"/>
</dbReference>
<dbReference type="InterPro" id="IPR006703">
    <property type="entry name" value="G_AIG1"/>
</dbReference>
<reference evidence="5" key="2">
    <citation type="submission" date="2025-09" db="UniProtKB">
        <authorList>
            <consortium name="Ensembl"/>
        </authorList>
    </citation>
    <scope>IDENTIFICATION</scope>
</reference>
<comment type="similarity">
    <text evidence="1">Belongs to the TRAFAC class TrmE-Era-EngA-EngB-Septin-like GTPase superfamily. AIG1/Toc34/Toc159-like paraseptin GTPase family. IAN subfamily.</text>
</comment>
<protein>
    <submittedName>
        <fullName evidence="5">Uncharacterized LOC111239971</fullName>
    </submittedName>
</protein>
<keyword evidence="2" id="KW-0547">Nucleotide-binding</keyword>